<evidence type="ECO:0008006" key="3">
    <source>
        <dbReference type="Google" id="ProtNLM"/>
    </source>
</evidence>
<comment type="caution">
    <text evidence="1">The sequence shown here is derived from an EMBL/GenBank/DDBJ whole genome shotgun (WGS) entry which is preliminary data.</text>
</comment>
<dbReference type="SUPFAM" id="SSF54001">
    <property type="entry name" value="Cysteine proteinases"/>
    <property type="match status" value="1"/>
</dbReference>
<name>A0A498JC53_MALDO</name>
<dbReference type="InterPro" id="IPR038765">
    <property type="entry name" value="Papain-like_cys_pep_sf"/>
</dbReference>
<dbReference type="Gene3D" id="3.40.395.10">
    <property type="entry name" value="Adenoviral Proteinase, Chain A"/>
    <property type="match status" value="1"/>
</dbReference>
<dbReference type="AlphaFoldDB" id="A0A498JC53"/>
<evidence type="ECO:0000313" key="2">
    <source>
        <dbReference type="Proteomes" id="UP000290289"/>
    </source>
</evidence>
<sequence>MAGGDLSNLRSNGHPSRYRFNAPHLRVKERRGSCWKFILFVTYSDIQLKPPLPVFIAQLKLKLALEVHSGIVLSFNKIFFIRNLCPLQEGTVECGYYVMKYMKEIIDDPNCSIITKEIDALRIEWVEYVDDFIPIDETLD</sequence>
<proteinExistence type="predicted"/>
<protein>
    <recommendedName>
        <fullName evidence="3">Ubiquitin-like protease family profile domain-containing protein</fullName>
    </recommendedName>
</protein>
<gene>
    <name evidence="1" type="ORF">DVH24_033612</name>
</gene>
<reference evidence="1 2" key="1">
    <citation type="submission" date="2018-10" db="EMBL/GenBank/DDBJ databases">
        <title>A high-quality apple genome assembly.</title>
        <authorList>
            <person name="Hu J."/>
        </authorList>
    </citation>
    <scope>NUCLEOTIDE SEQUENCE [LARGE SCALE GENOMIC DNA]</scope>
    <source>
        <strain evidence="2">cv. HFTH1</strain>
        <tissue evidence="1">Young leaf</tissue>
    </source>
</reference>
<dbReference type="EMBL" id="RDQH01000334">
    <property type="protein sequence ID" value="RXH92716.1"/>
    <property type="molecule type" value="Genomic_DNA"/>
</dbReference>
<evidence type="ECO:0000313" key="1">
    <source>
        <dbReference type="EMBL" id="RXH92716.1"/>
    </source>
</evidence>
<organism evidence="1 2">
    <name type="scientific">Malus domestica</name>
    <name type="common">Apple</name>
    <name type="synonym">Pyrus malus</name>
    <dbReference type="NCBI Taxonomy" id="3750"/>
    <lineage>
        <taxon>Eukaryota</taxon>
        <taxon>Viridiplantae</taxon>
        <taxon>Streptophyta</taxon>
        <taxon>Embryophyta</taxon>
        <taxon>Tracheophyta</taxon>
        <taxon>Spermatophyta</taxon>
        <taxon>Magnoliopsida</taxon>
        <taxon>eudicotyledons</taxon>
        <taxon>Gunneridae</taxon>
        <taxon>Pentapetalae</taxon>
        <taxon>rosids</taxon>
        <taxon>fabids</taxon>
        <taxon>Rosales</taxon>
        <taxon>Rosaceae</taxon>
        <taxon>Amygdaloideae</taxon>
        <taxon>Maleae</taxon>
        <taxon>Malus</taxon>
    </lineage>
</organism>
<keyword evidence="2" id="KW-1185">Reference proteome</keyword>
<dbReference type="Proteomes" id="UP000290289">
    <property type="component" value="Chromosome 8"/>
</dbReference>
<accession>A0A498JC53</accession>